<comment type="caution">
    <text evidence="2">The sequence shown here is derived from an EMBL/GenBank/DDBJ whole genome shotgun (WGS) entry which is preliminary data.</text>
</comment>
<keyword evidence="1" id="KW-0812">Transmembrane</keyword>
<protein>
    <submittedName>
        <fullName evidence="2">Uncharacterized protein</fullName>
    </submittedName>
</protein>
<evidence type="ECO:0000313" key="2">
    <source>
        <dbReference type="EMBL" id="OUM86846.1"/>
    </source>
</evidence>
<keyword evidence="1" id="KW-0472">Membrane</keyword>
<dbReference type="Proteomes" id="UP000196475">
    <property type="component" value="Unassembled WGS sequence"/>
</dbReference>
<organism evidence="2 3">
    <name type="scientific">Bacillus thermozeamaize</name>
    <dbReference type="NCBI Taxonomy" id="230954"/>
    <lineage>
        <taxon>Bacteria</taxon>
        <taxon>Bacillati</taxon>
        <taxon>Bacillota</taxon>
        <taxon>Bacilli</taxon>
        <taxon>Bacillales</taxon>
        <taxon>Bacillaceae</taxon>
        <taxon>Bacillus</taxon>
    </lineage>
</organism>
<reference evidence="3" key="1">
    <citation type="submission" date="2016-06" db="EMBL/GenBank/DDBJ databases">
        <authorList>
            <person name="Nascimento L."/>
            <person name="Pereira R.V."/>
            <person name="Martins L.F."/>
            <person name="Quaggio R.B."/>
            <person name="Silva A.M."/>
            <person name="Setubal J.C."/>
        </authorList>
    </citation>
    <scope>NUCLEOTIDE SEQUENCE [LARGE SCALE GENOMIC DNA]</scope>
</reference>
<keyword evidence="1" id="KW-1133">Transmembrane helix</keyword>
<feature type="transmembrane region" description="Helical" evidence="1">
    <location>
        <begin position="85"/>
        <end position="108"/>
    </location>
</feature>
<gene>
    <name evidence="2" type="ORF">BAA01_15565</name>
</gene>
<evidence type="ECO:0000256" key="1">
    <source>
        <dbReference type="SAM" id="Phobius"/>
    </source>
</evidence>
<feature type="transmembrane region" description="Helical" evidence="1">
    <location>
        <begin position="54"/>
        <end position="73"/>
    </location>
</feature>
<feature type="transmembrane region" description="Helical" evidence="1">
    <location>
        <begin position="30"/>
        <end position="47"/>
    </location>
</feature>
<feature type="transmembrane region" description="Helical" evidence="1">
    <location>
        <begin position="7"/>
        <end position="24"/>
    </location>
</feature>
<evidence type="ECO:0000313" key="3">
    <source>
        <dbReference type="Proteomes" id="UP000196475"/>
    </source>
</evidence>
<dbReference type="AlphaFoldDB" id="A0A1Y3PL40"/>
<accession>A0A1Y3PL40</accession>
<sequence>MENRDQRAMIGMLFIVCVLIAGMLLNQWAVVLYAGLALIGVSLVAGMRTTLLPAMVALIYALLFSLTVWLSFLQPDAYILGWRPATFIVVYLIWPLGSILGVFYAVLFSKEQRTLSNRARGLEG</sequence>
<dbReference type="EMBL" id="LZRT01000085">
    <property type="protein sequence ID" value="OUM86846.1"/>
    <property type="molecule type" value="Genomic_DNA"/>
</dbReference>
<proteinExistence type="predicted"/>
<name>A0A1Y3PL40_9BACI</name>